<evidence type="ECO:0000313" key="7">
    <source>
        <dbReference type="EMBL" id="GAG03786.1"/>
    </source>
</evidence>
<dbReference type="InterPro" id="IPR058240">
    <property type="entry name" value="rSAM_sf"/>
</dbReference>
<evidence type="ECO:0008006" key="8">
    <source>
        <dbReference type="Google" id="ProtNLM"/>
    </source>
</evidence>
<dbReference type="PANTHER" id="PTHR30352">
    <property type="entry name" value="PYRUVATE FORMATE-LYASE-ACTIVATING ENZYME"/>
    <property type="match status" value="1"/>
</dbReference>
<protein>
    <recommendedName>
        <fullName evidence="8">Radical SAM core domain-containing protein</fullName>
    </recommendedName>
</protein>
<evidence type="ECO:0000256" key="3">
    <source>
        <dbReference type="ARBA" id="ARBA00022691"/>
    </source>
</evidence>
<evidence type="ECO:0000256" key="6">
    <source>
        <dbReference type="ARBA" id="ARBA00023014"/>
    </source>
</evidence>
<dbReference type="SUPFAM" id="SSF102114">
    <property type="entry name" value="Radical SAM enzymes"/>
    <property type="match status" value="1"/>
</dbReference>
<evidence type="ECO:0000256" key="1">
    <source>
        <dbReference type="ARBA" id="ARBA00001966"/>
    </source>
</evidence>
<keyword evidence="6" id="KW-0411">Iron-sulfur</keyword>
<dbReference type="AlphaFoldDB" id="X0VTB3"/>
<sequence>EMVVLIVPTLNDSPDEIKRMSAWVLEHLGPDVPMHYTRFHPTYRVTNLPPTPDSTLARCRQISLDAGVHYVYVGNVARHLGENTYCHHCKAQLIRRVGYRIASNAIKDGKCPKCGTRIPGIWSQQQALAFKPKRDHANEPRP</sequence>
<organism evidence="7">
    <name type="scientific">marine sediment metagenome</name>
    <dbReference type="NCBI Taxonomy" id="412755"/>
    <lineage>
        <taxon>unclassified sequences</taxon>
        <taxon>metagenomes</taxon>
        <taxon>ecological metagenomes</taxon>
    </lineage>
</organism>
<reference evidence="7" key="1">
    <citation type="journal article" date="2014" name="Front. Microbiol.">
        <title>High frequency of phylogenetically diverse reductive dehalogenase-homologous genes in deep subseafloor sedimentary metagenomes.</title>
        <authorList>
            <person name="Kawai M."/>
            <person name="Futagami T."/>
            <person name="Toyoda A."/>
            <person name="Takaki Y."/>
            <person name="Nishi S."/>
            <person name="Hori S."/>
            <person name="Arai W."/>
            <person name="Tsubouchi T."/>
            <person name="Morono Y."/>
            <person name="Uchiyama I."/>
            <person name="Ito T."/>
            <person name="Fujiyama A."/>
            <person name="Inagaki F."/>
            <person name="Takami H."/>
        </authorList>
    </citation>
    <scope>NUCLEOTIDE SEQUENCE</scope>
    <source>
        <strain evidence="7">Expedition CK06-06</strain>
    </source>
</reference>
<comment type="cofactor">
    <cofactor evidence="1">
        <name>[4Fe-4S] cluster</name>
        <dbReference type="ChEBI" id="CHEBI:49883"/>
    </cofactor>
</comment>
<dbReference type="GO" id="GO:0046872">
    <property type="term" value="F:metal ion binding"/>
    <property type="evidence" value="ECO:0007669"/>
    <property type="project" value="UniProtKB-KW"/>
</dbReference>
<keyword evidence="3" id="KW-0949">S-adenosyl-L-methionine</keyword>
<dbReference type="EMBL" id="BARS01029376">
    <property type="protein sequence ID" value="GAG03786.1"/>
    <property type="molecule type" value="Genomic_DNA"/>
</dbReference>
<keyword evidence="4" id="KW-0479">Metal-binding</keyword>
<keyword evidence="5" id="KW-0408">Iron</keyword>
<dbReference type="InterPro" id="IPR034457">
    <property type="entry name" value="Organic_radical-activating"/>
</dbReference>
<gene>
    <name evidence="7" type="ORF">S01H1_45916</name>
</gene>
<comment type="caution">
    <text evidence="7">The sequence shown here is derived from an EMBL/GenBank/DDBJ whole genome shotgun (WGS) entry which is preliminary data.</text>
</comment>
<accession>X0VTB3</accession>
<dbReference type="GO" id="GO:0051539">
    <property type="term" value="F:4 iron, 4 sulfur cluster binding"/>
    <property type="evidence" value="ECO:0007669"/>
    <property type="project" value="UniProtKB-KW"/>
</dbReference>
<evidence type="ECO:0000256" key="4">
    <source>
        <dbReference type="ARBA" id="ARBA00022723"/>
    </source>
</evidence>
<keyword evidence="2" id="KW-0004">4Fe-4S</keyword>
<dbReference type="PANTHER" id="PTHR30352:SF5">
    <property type="entry name" value="PYRUVATE FORMATE-LYASE 1-ACTIVATING ENZYME"/>
    <property type="match status" value="1"/>
</dbReference>
<proteinExistence type="predicted"/>
<name>X0VTB3_9ZZZZ</name>
<feature type="non-terminal residue" evidence="7">
    <location>
        <position position="1"/>
    </location>
</feature>
<evidence type="ECO:0000256" key="2">
    <source>
        <dbReference type="ARBA" id="ARBA00022485"/>
    </source>
</evidence>
<evidence type="ECO:0000256" key="5">
    <source>
        <dbReference type="ARBA" id="ARBA00023004"/>
    </source>
</evidence>